<evidence type="ECO:0000313" key="9">
    <source>
        <dbReference type="EMBL" id="CEF71796.1"/>
    </source>
</evidence>
<name>A0A098D1G5_9METZ</name>
<proteinExistence type="evidence at transcript level"/>
<feature type="compositionally biased region" description="Polar residues" evidence="7">
    <location>
        <begin position="25"/>
        <end position="34"/>
    </location>
</feature>
<dbReference type="PRINTS" id="PR00024">
    <property type="entry name" value="HOMEOBOX"/>
</dbReference>
<keyword evidence="3 5" id="KW-0371">Homeobox</keyword>
<dbReference type="GO" id="GO:0000978">
    <property type="term" value="F:RNA polymerase II cis-regulatory region sequence-specific DNA binding"/>
    <property type="evidence" value="ECO:0007669"/>
    <property type="project" value="TreeGrafter"/>
</dbReference>
<feature type="domain" description="Homeobox" evidence="8">
    <location>
        <begin position="45"/>
        <end position="105"/>
    </location>
</feature>
<dbReference type="PANTHER" id="PTHR24340">
    <property type="entry name" value="HOMEOBOX PROTEIN NKX"/>
    <property type="match status" value="1"/>
</dbReference>
<reference evidence="9" key="1">
    <citation type="journal article" date="2014" name="Nature">
        <title>Calcisponges have a ParaHox gene and dynamic expression of dispersed NK homeobox genes.</title>
        <authorList>
            <person name="Fortunato S.A.V."/>
            <person name="Adamski M."/>
            <person name="Ramos O.M."/>
            <person name="Leininger S."/>
            <person name="Liu J."/>
            <person name="Ferrier D.E.K."/>
            <person name="Adamska M."/>
        </authorList>
    </citation>
    <scope>NUCLEOTIDE SEQUENCE</scope>
</reference>
<dbReference type="GO" id="GO:0030154">
    <property type="term" value="P:cell differentiation"/>
    <property type="evidence" value="ECO:0007669"/>
    <property type="project" value="TreeGrafter"/>
</dbReference>
<dbReference type="SUPFAM" id="SSF46689">
    <property type="entry name" value="Homeodomain-like"/>
    <property type="match status" value="1"/>
</dbReference>
<sequence>PVNATETPLATPVTPGTDVKVEGGQSHSAASTPTEDGPNGDAGNMKKRKPRALFTRQQVIELERRFKAQRYVSAPERQELSARLKLTETQIKIWFQNRRYKWKRSSMEAAANGQHIAPTTGMGGPAALANRYPGQPQVPRPVAPYGLNPMFYGDQFSQAQLQAAQAAVAQGQTGVSMAGAIPQMQMPAQQLMQFQASAMAAASGAPPSAIMQQQQQAMQMQAPGTPGAPPTMQGPSWYSAP</sequence>
<dbReference type="GO" id="GO:0000981">
    <property type="term" value="F:DNA-binding transcription factor activity, RNA polymerase II-specific"/>
    <property type="evidence" value="ECO:0007669"/>
    <property type="project" value="InterPro"/>
</dbReference>
<dbReference type="CDD" id="cd00086">
    <property type="entry name" value="homeodomain"/>
    <property type="match status" value="1"/>
</dbReference>
<protein>
    <submittedName>
        <fullName evidence="9">NKA SciNKA</fullName>
    </submittedName>
</protein>
<feature type="non-terminal residue" evidence="9">
    <location>
        <position position="241"/>
    </location>
</feature>
<dbReference type="InterPro" id="IPR001356">
    <property type="entry name" value="HD"/>
</dbReference>
<dbReference type="SMART" id="SM00389">
    <property type="entry name" value="HOX"/>
    <property type="match status" value="1"/>
</dbReference>
<keyword evidence="2 5" id="KW-0238">DNA-binding</keyword>
<feature type="DNA-binding region" description="Homeobox" evidence="5">
    <location>
        <begin position="47"/>
        <end position="106"/>
    </location>
</feature>
<comment type="subcellular location">
    <subcellularLocation>
        <location evidence="1 5 6">Nucleus</location>
    </subcellularLocation>
</comment>
<keyword evidence="4 5" id="KW-0539">Nucleus</keyword>
<dbReference type="PROSITE" id="PS00027">
    <property type="entry name" value="HOMEOBOX_1"/>
    <property type="match status" value="1"/>
</dbReference>
<evidence type="ECO:0000256" key="4">
    <source>
        <dbReference type="ARBA" id="ARBA00023242"/>
    </source>
</evidence>
<accession>A0A098D1G5</accession>
<gene>
    <name evidence="9" type="primary">NKA</name>
</gene>
<dbReference type="Pfam" id="PF00046">
    <property type="entry name" value="Homeodomain"/>
    <property type="match status" value="1"/>
</dbReference>
<feature type="region of interest" description="Disordered" evidence="7">
    <location>
        <begin position="1"/>
        <end position="52"/>
    </location>
</feature>
<dbReference type="InterPro" id="IPR050394">
    <property type="entry name" value="Homeobox_NK-like"/>
</dbReference>
<dbReference type="GO" id="GO:0005634">
    <property type="term" value="C:nucleus"/>
    <property type="evidence" value="ECO:0007669"/>
    <property type="project" value="UniProtKB-SubCell"/>
</dbReference>
<dbReference type="InterPro" id="IPR020479">
    <property type="entry name" value="HD_metazoa"/>
</dbReference>
<evidence type="ECO:0000256" key="2">
    <source>
        <dbReference type="ARBA" id="ARBA00023125"/>
    </source>
</evidence>
<evidence type="ECO:0000256" key="7">
    <source>
        <dbReference type="SAM" id="MobiDB-lite"/>
    </source>
</evidence>
<evidence type="ECO:0000256" key="1">
    <source>
        <dbReference type="ARBA" id="ARBA00004123"/>
    </source>
</evidence>
<organism evidence="9">
    <name type="scientific">Sycon ciliatum</name>
    <dbReference type="NCBI Taxonomy" id="27933"/>
    <lineage>
        <taxon>Eukaryota</taxon>
        <taxon>Metazoa</taxon>
        <taxon>Porifera</taxon>
        <taxon>Calcarea</taxon>
        <taxon>Calcaronea</taxon>
        <taxon>Leucosolenida</taxon>
        <taxon>Sycettidae</taxon>
        <taxon>Sycon</taxon>
    </lineage>
</organism>
<feature type="non-terminal residue" evidence="9">
    <location>
        <position position="1"/>
    </location>
</feature>
<dbReference type="InterPro" id="IPR017970">
    <property type="entry name" value="Homeobox_CS"/>
</dbReference>
<evidence type="ECO:0000259" key="8">
    <source>
        <dbReference type="PROSITE" id="PS50071"/>
    </source>
</evidence>
<evidence type="ECO:0000256" key="5">
    <source>
        <dbReference type="PROSITE-ProRule" id="PRU00108"/>
    </source>
</evidence>
<dbReference type="InterPro" id="IPR009057">
    <property type="entry name" value="Homeodomain-like_sf"/>
</dbReference>
<dbReference type="Gene3D" id="1.10.10.60">
    <property type="entry name" value="Homeodomain-like"/>
    <property type="match status" value="1"/>
</dbReference>
<dbReference type="AlphaFoldDB" id="A0A098D1G5"/>
<evidence type="ECO:0000256" key="6">
    <source>
        <dbReference type="RuleBase" id="RU000682"/>
    </source>
</evidence>
<feature type="region of interest" description="Disordered" evidence="7">
    <location>
        <begin position="217"/>
        <end position="241"/>
    </location>
</feature>
<dbReference type="EMBL" id="LN609550">
    <property type="protein sequence ID" value="CEF71796.1"/>
    <property type="molecule type" value="mRNA"/>
</dbReference>
<dbReference type="PROSITE" id="PS50071">
    <property type="entry name" value="HOMEOBOX_2"/>
    <property type="match status" value="1"/>
</dbReference>
<evidence type="ECO:0000256" key="3">
    <source>
        <dbReference type="ARBA" id="ARBA00023155"/>
    </source>
</evidence>